<comment type="similarity">
    <text evidence="11">Belongs to the SEDS family. MrdB/RodA subfamily.</text>
</comment>
<dbReference type="EMBL" id="RBID01000013">
    <property type="protein sequence ID" value="RKQ60110.1"/>
    <property type="molecule type" value="Genomic_DNA"/>
</dbReference>
<feature type="transmembrane region" description="Helical" evidence="11">
    <location>
        <begin position="184"/>
        <end position="203"/>
    </location>
</feature>
<keyword evidence="6 11" id="KW-0133">Cell shape</keyword>
<dbReference type="InterPro" id="IPR001182">
    <property type="entry name" value="FtsW/RodA"/>
</dbReference>
<feature type="transmembrane region" description="Helical" evidence="11">
    <location>
        <begin position="338"/>
        <end position="359"/>
    </location>
</feature>
<keyword evidence="4 11" id="KW-0808">Transferase</keyword>
<dbReference type="EMBL" id="JAQQKY010000001">
    <property type="protein sequence ID" value="MDC7689438.1"/>
    <property type="molecule type" value="Genomic_DNA"/>
</dbReference>
<feature type="transmembrane region" description="Helical" evidence="11">
    <location>
        <begin position="138"/>
        <end position="156"/>
    </location>
</feature>
<comment type="function">
    <text evidence="11">Peptidoglycan polymerase that is essential for cell wall elongation.</text>
</comment>
<comment type="catalytic activity">
    <reaction evidence="11">
        <text>[GlcNAc-(1-&gt;4)-Mur2Ac(oyl-L-Ala-gamma-D-Glu-L-Lys-D-Ala-D-Ala)](n)-di-trans,octa-cis-undecaprenyl diphosphate + beta-D-GlcNAc-(1-&gt;4)-Mur2Ac(oyl-L-Ala-gamma-D-Glu-L-Lys-D-Ala-D-Ala)-di-trans,octa-cis-undecaprenyl diphosphate = [GlcNAc-(1-&gt;4)-Mur2Ac(oyl-L-Ala-gamma-D-Glu-L-Lys-D-Ala-D-Ala)](n+1)-di-trans,octa-cis-undecaprenyl diphosphate + di-trans,octa-cis-undecaprenyl diphosphate + H(+)</text>
        <dbReference type="Rhea" id="RHEA:23708"/>
        <dbReference type="Rhea" id="RHEA-COMP:9602"/>
        <dbReference type="Rhea" id="RHEA-COMP:9603"/>
        <dbReference type="ChEBI" id="CHEBI:15378"/>
        <dbReference type="ChEBI" id="CHEBI:58405"/>
        <dbReference type="ChEBI" id="CHEBI:60033"/>
        <dbReference type="ChEBI" id="CHEBI:78435"/>
        <dbReference type="EC" id="2.4.99.28"/>
    </reaction>
</comment>
<proteinExistence type="inferred from homology"/>
<keyword evidence="5 11" id="KW-0812">Transmembrane</keyword>
<dbReference type="GO" id="GO:0051301">
    <property type="term" value="P:cell division"/>
    <property type="evidence" value="ECO:0007669"/>
    <property type="project" value="InterPro"/>
</dbReference>
<dbReference type="GO" id="GO:0008360">
    <property type="term" value="P:regulation of cell shape"/>
    <property type="evidence" value="ECO:0007669"/>
    <property type="project" value="UniProtKB-KW"/>
</dbReference>
<evidence type="ECO:0000256" key="11">
    <source>
        <dbReference type="HAMAP-Rule" id="MF_02079"/>
    </source>
</evidence>
<keyword evidence="3 11" id="KW-0328">Glycosyltransferase</keyword>
<evidence type="ECO:0000256" key="8">
    <source>
        <dbReference type="ARBA" id="ARBA00022989"/>
    </source>
</evidence>
<dbReference type="UniPathway" id="UPA00219"/>
<evidence type="ECO:0000313" key="15">
    <source>
        <dbReference type="Proteomes" id="UP001221566"/>
    </source>
</evidence>
<reference evidence="12 15" key="2">
    <citation type="submission" date="2023-01" db="EMBL/GenBank/DDBJ databases">
        <title>Novel species of the genus Vogesella isolated from rivers.</title>
        <authorList>
            <person name="Lu H."/>
        </authorList>
    </citation>
    <scope>NUCLEOTIDE SEQUENCE [LARGE SCALE GENOMIC DNA]</scope>
    <source>
        <strain evidence="12 15">SH7W</strain>
    </source>
</reference>
<protein>
    <recommendedName>
        <fullName evidence="11">Peptidoglycan glycosyltransferase MrdB</fullName>
        <shortName evidence="11">PGT</shortName>
        <ecNumber evidence="11">2.4.99.28</ecNumber>
    </recommendedName>
    <alternativeName>
        <fullName evidence="11">Cell elongation protein RodA</fullName>
    </alternativeName>
    <alternativeName>
        <fullName evidence="11">Cell wall polymerase</fullName>
    </alternativeName>
    <alternativeName>
        <fullName evidence="11">Peptidoglycan polymerase</fullName>
        <shortName evidence="11">PG polymerase</shortName>
    </alternativeName>
</protein>
<reference evidence="13 14" key="1">
    <citation type="submission" date="2018-10" db="EMBL/GenBank/DDBJ databases">
        <title>Genomic Encyclopedia of Type Strains, Phase IV (KMG-IV): sequencing the most valuable type-strain genomes for metagenomic binning, comparative biology and taxonomic classification.</title>
        <authorList>
            <person name="Goeker M."/>
        </authorList>
    </citation>
    <scope>NUCLEOTIDE SEQUENCE [LARGE SCALE GENOMIC DNA]</scope>
    <source>
        <strain evidence="13 14">DSM 3303</strain>
    </source>
</reference>
<evidence type="ECO:0000256" key="9">
    <source>
        <dbReference type="ARBA" id="ARBA00023136"/>
    </source>
</evidence>
<feature type="transmembrane region" description="Helical" evidence="11">
    <location>
        <begin position="161"/>
        <end position="178"/>
    </location>
</feature>
<comment type="pathway">
    <text evidence="11">Cell wall biogenesis; peptidoglycan biosynthesis.</text>
</comment>
<dbReference type="Proteomes" id="UP000279384">
    <property type="component" value="Unassembled WGS sequence"/>
</dbReference>
<feature type="transmembrane region" description="Helical" evidence="11">
    <location>
        <begin position="75"/>
        <end position="95"/>
    </location>
</feature>
<feature type="transmembrane region" description="Helical" evidence="11">
    <location>
        <begin position="224"/>
        <end position="242"/>
    </location>
</feature>
<dbReference type="PANTHER" id="PTHR30474">
    <property type="entry name" value="CELL CYCLE PROTEIN"/>
    <property type="match status" value="1"/>
</dbReference>
<dbReference type="Pfam" id="PF01098">
    <property type="entry name" value="FTSW_RODA_SPOVE"/>
    <property type="match status" value="1"/>
</dbReference>
<evidence type="ECO:0000256" key="5">
    <source>
        <dbReference type="ARBA" id="ARBA00022692"/>
    </source>
</evidence>
<keyword evidence="10 11" id="KW-0961">Cell wall biogenesis/degradation</keyword>
<feature type="transmembrane region" description="Helical" evidence="11">
    <location>
        <begin position="305"/>
        <end position="332"/>
    </location>
</feature>
<dbReference type="AlphaFoldDB" id="A0A495BGA2"/>
<evidence type="ECO:0000256" key="7">
    <source>
        <dbReference type="ARBA" id="ARBA00022984"/>
    </source>
</evidence>
<dbReference type="GO" id="GO:0005886">
    <property type="term" value="C:plasma membrane"/>
    <property type="evidence" value="ECO:0007669"/>
    <property type="project" value="UniProtKB-SubCell"/>
</dbReference>
<dbReference type="EC" id="2.4.99.28" evidence="11"/>
<feature type="transmembrane region" description="Helical" evidence="11">
    <location>
        <begin position="51"/>
        <end position="69"/>
    </location>
</feature>
<dbReference type="GO" id="GO:0032153">
    <property type="term" value="C:cell division site"/>
    <property type="evidence" value="ECO:0007669"/>
    <property type="project" value="TreeGrafter"/>
</dbReference>
<evidence type="ECO:0000313" key="12">
    <source>
        <dbReference type="EMBL" id="MDC7689438.1"/>
    </source>
</evidence>
<keyword evidence="15" id="KW-1185">Reference proteome</keyword>
<evidence type="ECO:0000256" key="4">
    <source>
        <dbReference type="ARBA" id="ARBA00022679"/>
    </source>
</evidence>
<dbReference type="InterPro" id="IPR018365">
    <property type="entry name" value="Cell_cycle_FtsW-rel_CS"/>
</dbReference>
<accession>A0A495BGA2</accession>
<evidence type="ECO:0000313" key="13">
    <source>
        <dbReference type="EMBL" id="RKQ60110.1"/>
    </source>
</evidence>
<sequence>MQVSLAKRLTRAIMDPLDGWLLALLAGVFVLSMIALFSASNQSWAKIDNKLVYTALSLLIMWLLARLSPQTVMHLALPLYVAGVLLLVGVELFGITVNGSTRWLNVGIARIQPSEIMKIALPMMLAWYFQKYETTLNWRHYVVAAVLIVIPGLLILKQPDLGTATLVMGAGFFALFFAGLSWKIIIGGGVAFLASLPVVWNLMHDYQRKRVLTLIDPMEDPLGAGYHIIQSMIAIGSGGVWGKGWLAGSQTHLDYIPERTTDFIFAVYSEEFGLAGNLLLLALYLGIISRCLLITARAPTLYGRLLAGAITLSFFVYVFVNMGMVAGILPVVGVPLPFMSYGGTATVSLAIGLGMLMGIGKLQRR</sequence>
<evidence type="ECO:0000256" key="10">
    <source>
        <dbReference type="ARBA" id="ARBA00023316"/>
    </source>
</evidence>
<comment type="caution">
    <text evidence="13">The sequence shown here is derived from an EMBL/GenBank/DDBJ whole genome shotgun (WGS) entry which is preliminary data.</text>
</comment>
<evidence type="ECO:0000313" key="14">
    <source>
        <dbReference type="Proteomes" id="UP000279384"/>
    </source>
</evidence>
<dbReference type="HAMAP" id="MF_02079">
    <property type="entry name" value="PGT_RodA"/>
    <property type="match status" value="1"/>
</dbReference>
<keyword evidence="2 11" id="KW-1003">Cell membrane</keyword>
<dbReference type="GO" id="GO:0071555">
    <property type="term" value="P:cell wall organization"/>
    <property type="evidence" value="ECO:0007669"/>
    <property type="project" value="UniProtKB-KW"/>
</dbReference>
<evidence type="ECO:0000256" key="6">
    <source>
        <dbReference type="ARBA" id="ARBA00022960"/>
    </source>
</evidence>
<keyword evidence="11" id="KW-0997">Cell inner membrane</keyword>
<feature type="transmembrane region" description="Helical" evidence="11">
    <location>
        <begin position="20"/>
        <end position="39"/>
    </location>
</feature>
<keyword evidence="8 11" id="KW-1133">Transmembrane helix</keyword>
<organism evidence="13 14">
    <name type="scientific">Vogesella indigofera</name>
    <name type="common">Pseudomonas indigofera</name>
    <dbReference type="NCBI Taxonomy" id="45465"/>
    <lineage>
        <taxon>Bacteria</taxon>
        <taxon>Pseudomonadati</taxon>
        <taxon>Pseudomonadota</taxon>
        <taxon>Betaproteobacteria</taxon>
        <taxon>Neisseriales</taxon>
        <taxon>Chromobacteriaceae</taxon>
        <taxon>Vogesella</taxon>
    </lineage>
</organism>
<gene>
    <name evidence="11" type="primary">mrdB</name>
    <name evidence="11 12" type="synonym">rodA</name>
    <name evidence="13" type="ORF">C8E02_1454</name>
    <name evidence="12" type="ORF">PQU93_01360</name>
</gene>
<dbReference type="GO" id="GO:0008955">
    <property type="term" value="F:peptidoglycan glycosyltransferase activity"/>
    <property type="evidence" value="ECO:0007669"/>
    <property type="project" value="UniProtKB-UniRule"/>
</dbReference>
<name>A0A495BGA2_VOGIN</name>
<evidence type="ECO:0000256" key="3">
    <source>
        <dbReference type="ARBA" id="ARBA00022676"/>
    </source>
</evidence>
<evidence type="ECO:0000256" key="2">
    <source>
        <dbReference type="ARBA" id="ARBA00022475"/>
    </source>
</evidence>
<dbReference type="PROSITE" id="PS00428">
    <property type="entry name" value="FTSW_RODA_SPOVE"/>
    <property type="match status" value="1"/>
</dbReference>
<keyword evidence="9 11" id="KW-0472">Membrane</keyword>
<dbReference type="NCBIfam" id="TIGR02210">
    <property type="entry name" value="rodA_shape"/>
    <property type="match status" value="1"/>
</dbReference>
<dbReference type="InterPro" id="IPR011923">
    <property type="entry name" value="RodA/MrdB"/>
</dbReference>
<dbReference type="RefSeq" id="WP_047965915.1">
    <property type="nucleotide sequence ID" value="NZ_JAQQKY010000001.1"/>
</dbReference>
<comment type="subcellular location">
    <subcellularLocation>
        <location evidence="11">Cell inner membrane</location>
        <topology evidence="11">Multi-pass membrane protein</topology>
    </subcellularLocation>
    <subcellularLocation>
        <location evidence="1">Membrane</location>
        <topology evidence="1">Multi-pass membrane protein</topology>
    </subcellularLocation>
</comment>
<evidence type="ECO:0000256" key="1">
    <source>
        <dbReference type="ARBA" id="ARBA00004141"/>
    </source>
</evidence>
<dbReference type="Proteomes" id="UP001221566">
    <property type="component" value="Unassembled WGS sequence"/>
</dbReference>
<dbReference type="GO" id="GO:0015648">
    <property type="term" value="F:lipid-linked peptidoglycan transporter activity"/>
    <property type="evidence" value="ECO:0007669"/>
    <property type="project" value="TreeGrafter"/>
</dbReference>
<dbReference type="PANTHER" id="PTHR30474:SF1">
    <property type="entry name" value="PEPTIDOGLYCAN GLYCOSYLTRANSFERASE MRDB"/>
    <property type="match status" value="1"/>
</dbReference>
<keyword evidence="7 11" id="KW-0573">Peptidoglycan synthesis</keyword>
<dbReference type="GO" id="GO:0009252">
    <property type="term" value="P:peptidoglycan biosynthetic process"/>
    <property type="evidence" value="ECO:0007669"/>
    <property type="project" value="UniProtKB-UniRule"/>
</dbReference>
<feature type="transmembrane region" description="Helical" evidence="11">
    <location>
        <begin position="272"/>
        <end position="293"/>
    </location>
</feature>